<dbReference type="GO" id="GO:0046872">
    <property type="term" value="F:metal ion binding"/>
    <property type="evidence" value="ECO:0007669"/>
    <property type="project" value="UniProtKB-KW"/>
</dbReference>
<dbReference type="Pfam" id="PF01257">
    <property type="entry name" value="2Fe-2S_thioredx"/>
    <property type="match status" value="1"/>
</dbReference>
<dbReference type="InterPro" id="IPR036249">
    <property type="entry name" value="Thioredoxin-like_sf"/>
</dbReference>
<feature type="binding site" evidence="7">
    <location>
        <position position="139"/>
    </location>
    <ligand>
        <name>[2Fe-2S] cluster</name>
        <dbReference type="ChEBI" id="CHEBI:190135"/>
    </ligand>
</feature>
<dbReference type="InterPro" id="IPR041921">
    <property type="entry name" value="NuoE_N"/>
</dbReference>
<dbReference type="Proteomes" id="UP000293296">
    <property type="component" value="Chromosome"/>
</dbReference>
<dbReference type="AlphaFoldDB" id="A0A4P6HX88"/>
<dbReference type="SUPFAM" id="SSF52833">
    <property type="entry name" value="Thioredoxin-like"/>
    <property type="match status" value="1"/>
</dbReference>
<dbReference type="InterPro" id="IPR002023">
    <property type="entry name" value="NuoE-like"/>
</dbReference>
<accession>A0A4P6HX88</accession>
<keyword evidence="5 7" id="KW-0411">Iron-sulfur</keyword>
<feature type="binding site" evidence="7">
    <location>
        <position position="98"/>
    </location>
    <ligand>
        <name>[2Fe-2S] cluster</name>
        <dbReference type="ChEBI" id="CHEBI:190135"/>
    </ligand>
</feature>
<evidence type="ECO:0000256" key="1">
    <source>
        <dbReference type="ARBA" id="ARBA00010643"/>
    </source>
</evidence>
<evidence type="ECO:0000313" key="9">
    <source>
        <dbReference type="Proteomes" id="UP000293296"/>
    </source>
</evidence>
<name>A0A4P6HX88_9BACT</name>
<dbReference type="GO" id="GO:0051537">
    <property type="term" value="F:2 iron, 2 sulfur cluster binding"/>
    <property type="evidence" value="ECO:0007669"/>
    <property type="project" value="UniProtKB-KW"/>
</dbReference>
<evidence type="ECO:0000256" key="7">
    <source>
        <dbReference type="PIRSR" id="PIRSR000216-1"/>
    </source>
</evidence>
<keyword evidence="9" id="KW-1185">Reference proteome</keyword>
<keyword evidence="4 7" id="KW-0408">Iron</keyword>
<reference evidence="8 9" key="1">
    <citation type="submission" date="2018-02" db="EMBL/GenBank/DDBJ databases">
        <title>Genome sequence of Desulfovibrio carbinolicus DSM 3852.</title>
        <authorList>
            <person name="Wilbanks E."/>
            <person name="Skennerton C.T."/>
            <person name="Orphan V.J."/>
        </authorList>
    </citation>
    <scope>NUCLEOTIDE SEQUENCE [LARGE SCALE GENOMIC DNA]</scope>
    <source>
        <strain evidence="8 9">DSM 3852</strain>
    </source>
</reference>
<dbReference type="Gene3D" id="3.40.30.10">
    <property type="entry name" value="Glutaredoxin"/>
    <property type="match status" value="1"/>
</dbReference>
<dbReference type="Gene3D" id="1.10.10.1590">
    <property type="entry name" value="NADH-quinone oxidoreductase subunit E"/>
    <property type="match status" value="1"/>
</dbReference>
<dbReference type="FunFam" id="1.10.10.1590:FF:000001">
    <property type="entry name" value="NADH-quinone oxidoreductase subunit E"/>
    <property type="match status" value="1"/>
</dbReference>
<evidence type="ECO:0000256" key="5">
    <source>
        <dbReference type="ARBA" id="ARBA00023014"/>
    </source>
</evidence>
<dbReference type="FunFam" id="3.40.30.10:FF:000015">
    <property type="entry name" value="NADH-quinone oxidoreductase subunit E"/>
    <property type="match status" value="1"/>
</dbReference>
<evidence type="ECO:0000256" key="3">
    <source>
        <dbReference type="ARBA" id="ARBA00022723"/>
    </source>
</evidence>
<keyword evidence="3 7" id="KW-0479">Metal-binding</keyword>
<dbReference type="OrthoDB" id="9807941at2"/>
<dbReference type="PANTHER" id="PTHR43342:SF2">
    <property type="entry name" value="POTENTIAL NAD-REDUCING HYDROGENASE SUBUNIT"/>
    <property type="match status" value="1"/>
</dbReference>
<comment type="cofactor">
    <cofactor evidence="6">
        <name>[2Fe-2S] cluster</name>
        <dbReference type="ChEBI" id="CHEBI:190135"/>
    </cofactor>
</comment>
<feature type="binding site" evidence="7">
    <location>
        <position position="143"/>
    </location>
    <ligand>
        <name>[2Fe-2S] cluster</name>
        <dbReference type="ChEBI" id="CHEBI:190135"/>
    </ligand>
</feature>
<organism evidence="8 9">
    <name type="scientific">Solidesulfovibrio carbinolicus</name>
    <dbReference type="NCBI Taxonomy" id="296842"/>
    <lineage>
        <taxon>Bacteria</taxon>
        <taxon>Pseudomonadati</taxon>
        <taxon>Thermodesulfobacteriota</taxon>
        <taxon>Desulfovibrionia</taxon>
        <taxon>Desulfovibrionales</taxon>
        <taxon>Desulfovibrionaceae</taxon>
        <taxon>Solidesulfovibrio</taxon>
    </lineage>
</organism>
<dbReference type="PIRSF" id="PIRSF000216">
    <property type="entry name" value="NADH_DH_24kDa"/>
    <property type="match status" value="1"/>
</dbReference>
<comment type="cofactor">
    <cofactor evidence="7">
        <name>[2Fe-2S] cluster</name>
        <dbReference type="ChEBI" id="CHEBI:190135"/>
    </cofactor>
    <text evidence="7">Binds 1 [2Fe-2S] cluster.</text>
</comment>
<evidence type="ECO:0000256" key="2">
    <source>
        <dbReference type="ARBA" id="ARBA00022714"/>
    </source>
</evidence>
<feature type="binding site" evidence="7">
    <location>
        <position position="103"/>
    </location>
    <ligand>
        <name>[2Fe-2S] cluster</name>
        <dbReference type="ChEBI" id="CHEBI:190135"/>
    </ligand>
</feature>
<dbReference type="CDD" id="cd03064">
    <property type="entry name" value="TRX_Fd_NuoE"/>
    <property type="match status" value="1"/>
</dbReference>
<dbReference type="InterPro" id="IPR028431">
    <property type="entry name" value="NADP_DH_HndA-like"/>
</dbReference>
<protein>
    <submittedName>
        <fullName evidence="8">NAD(P)H-dependent oxidoreductase subunit E</fullName>
    </submittedName>
</protein>
<sequence>MQTSTCQAIGECRMPEHAVLPQPLYREVVQFIDALPQKEGHLVTVLHKAQSVFGYLPIEVQQFVADHMEVPLAQVYGVVSFYTFFTMVPKGKHPISICMGTACFVKGADKVVHAFKEQLKIDIGDVTPDGKFSIDTLRCVGGCALAPIVMVGEKVYGNVTPGQVKKILADF</sequence>
<dbReference type="KEGG" id="dcb:C3Y92_00825"/>
<dbReference type="GO" id="GO:0016491">
    <property type="term" value="F:oxidoreductase activity"/>
    <property type="evidence" value="ECO:0007669"/>
    <property type="project" value="InterPro"/>
</dbReference>
<dbReference type="RefSeq" id="WP_043574505.1">
    <property type="nucleotide sequence ID" value="NZ_CP026538.1"/>
</dbReference>
<dbReference type="PANTHER" id="PTHR43342">
    <property type="entry name" value="NADH-QUINONE OXIDOREDUCTASE, E SUBUNIT"/>
    <property type="match status" value="1"/>
</dbReference>
<evidence type="ECO:0000256" key="6">
    <source>
        <dbReference type="ARBA" id="ARBA00034078"/>
    </source>
</evidence>
<dbReference type="InterPro" id="IPR042128">
    <property type="entry name" value="NuoE_dom"/>
</dbReference>
<evidence type="ECO:0000256" key="4">
    <source>
        <dbReference type="ARBA" id="ARBA00023004"/>
    </source>
</evidence>
<gene>
    <name evidence="8" type="ORF">C3Y92_00825</name>
</gene>
<keyword evidence="2 7" id="KW-0001">2Fe-2S</keyword>
<evidence type="ECO:0000313" key="8">
    <source>
        <dbReference type="EMBL" id="QAZ65859.1"/>
    </source>
</evidence>
<dbReference type="EMBL" id="CP026538">
    <property type="protein sequence ID" value="QAZ65859.1"/>
    <property type="molecule type" value="Genomic_DNA"/>
</dbReference>
<proteinExistence type="inferred from homology"/>
<comment type="similarity">
    <text evidence="1">Belongs to the complex I 24 kDa subunit family.</text>
</comment>